<dbReference type="GO" id="GO:0000287">
    <property type="term" value="F:magnesium ion binding"/>
    <property type="evidence" value="ECO:0007669"/>
    <property type="project" value="TreeGrafter"/>
</dbReference>
<dbReference type="PANTHER" id="PTHR10000:SF8">
    <property type="entry name" value="HAD SUPERFAMILY HYDROLASE-LIKE, TYPE 3"/>
    <property type="match status" value="1"/>
</dbReference>
<dbReference type="GO" id="GO:0016791">
    <property type="term" value="F:phosphatase activity"/>
    <property type="evidence" value="ECO:0007669"/>
    <property type="project" value="TreeGrafter"/>
</dbReference>
<dbReference type="GO" id="GO:0005829">
    <property type="term" value="C:cytosol"/>
    <property type="evidence" value="ECO:0007669"/>
    <property type="project" value="TreeGrafter"/>
</dbReference>
<gene>
    <name evidence="1" type="ORF">METZ01_LOCUS125168</name>
</gene>
<evidence type="ECO:0000313" key="1">
    <source>
        <dbReference type="EMBL" id="SVA72314.1"/>
    </source>
</evidence>
<sequence>MKYKIIALDIDGTLKGDSSLISPYMLEILEECSSRGALVSVATGRSLKSALIFLRQAPMIETVVSFQGALVSFDKGQKNVWETFLSPDQVSLSVRLLAQWDVEIVGYAGDDVYVEKMSDWAESYGERNGVKIFLVDSLEKIGRDMYRVLGVGDPEVVAELELSLKSKYSAELYATRSLPHFCEILSVDAGKDKALAWLCSQTDVKVEEVIAFGNGFNDVEMLKWAGTGIAMAGGESVVFEVCDDLAKSPDEDGVAVYLEDLLSKNQIGL</sequence>
<dbReference type="InterPro" id="IPR000150">
    <property type="entry name" value="Cof"/>
</dbReference>
<dbReference type="NCBIfam" id="TIGR00099">
    <property type="entry name" value="Cof-subfamily"/>
    <property type="match status" value="1"/>
</dbReference>
<accession>A0A381Y5N0</accession>
<dbReference type="InterPro" id="IPR036412">
    <property type="entry name" value="HAD-like_sf"/>
</dbReference>
<protein>
    <submittedName>
        <fullName evidence="1">Uncharacterized protein</fullName>
    </submittedName>
</protein>
<dbReference type="InterPro" id="IPR023214">
    <property type="entry name" value="HAD_sf"/>
</dbReference>
<dbReference type="Pfam" id="PF08282">
    <property type="entry name" value="Hydrolase_3"/>
    <property type="match status" value="1"/>
</dbReference>
<dbReference type="NCBIfam" id="TIGR01484">
    <property type="entry name" value="HAD-SF-IIB"/>
    <property type="match status" value="1"/>
</dbReference>
<organism evidence="1">
    <name type="scientific">marine metagenome</name>
    <dbReference type="NCBI Taxonomy" id="408172"/>
    <lineage>
        <taxon>unclassified sequences</taxon>
        <taxon>metagenomes</taxon>
        <taxon>ecological metagenomes</taxon>
    </lineage>
</organism>
<dbReference type="AlphaFoldDB" id="A0A381Y5N0"/>
<dbReference type="Gene3D" id="3.40.50.1000">
    <property type="entry name" value="HAD superfamily/HAD-like"/>
    <property type="match status" value="1"/>
</dbReference>
<dbReference type="Gene3D" id="3.30.1240.10">
    <property type="match status" value="1"/>
</dbReference>
<proteinExistence type="predicted"/>
<dbReference type="InterPro" id="IPR006379">
    <property type="entry name" value="HAD-SF_hydro_IIB"/>
</dbReference>
<dbReference type="PANTHER" id="PTHR10000">
    <property type="entry name" value="PHOSPHOSERINE PHOSPHATASE"/>
    <property type="match status" value="1"/>
</dbReference>
<reference evidence="1" key="1">
    <citation type="submission" date="2018-05" db="EMBL/GenBank/DDBJ databases">
        <authorList>
            <person name="Lanie J.A."/>
            <person name="Ng W.-L."/>
            <person name="Kazmierczak K.M."/>
            <person name="Andrzejewski T.M."/>
            <person name="Davidsen T.M."/>
            <person name="Wayne K.J."/>
            <person name="Tettelin H."/>
            <person name="Glass J.I."/>
            <person name="Rusch D."/>
            <person name="Podicherti R."/>
            <person name="Tsui H.-C.T."/>
            <person name="Winkler M.E."/>
        </authorList>
    </citation>
    <scope>NUCLEOTIDE SEQUENCE</scope>
</reference>
<name>A0A381Y5N0_9ZZZZ</name>
<dbReference type="EMBL" id="UINC01017442">
    <property type="protein sequence ID" value="SVA72314.1"/>
    <property type="molecule type" value="Genomic_DNA"/>
</dbReference>
<dbReference type="SUPFAM" id="SSF56784">
    <property type="entry name" value="HAD-like"/>
    <property type="match status" value="1"/>
</dbReference>